<dbReference type="AlphaFoldDB" id="D8QM59"/>
<dbReference type="KEGG" id="scm:SCHCO_02673989"/>
<reference evidence="1 2" key="1">
    <citation type="journal article" date="2010" name="Nat. Biotechnol.">
        <title>Genome sequence of the model mushroom Schizophyllum commune.</title>
        <authorList>
            <person name="Ohm R.A."/>
            <person name="de Jong J.F."/>
            <person name="Lugones L.G."/>
            <person name="Aerts A."/>
            <person name="Kothe E."/>
            <person name="Stajich J.E."/>
            <person name="de Vries R.P."/>
            <person name="Record E."/>
            <person name="Levasseur A."/>
            <person name="Baker S.E."/>
            <person name="Bartholomew K.A."/>
            <person name="Coutinho P.M."/>
            <person name="Erdmann S."/>
            <person name="Fowler T.J."/>
            <person name="Gathman A.C."/>
            <person name="Lombard V."/>
            <person name="Henrissat B."/>
            <person name="Knabe N."/>
            <person name="Kuees U."/>
            <person name="Lilly W.W."/>
            <person name="Lindquist E."/>
            <person name="Lucas S."/>
            <person name="Magnuson J.K."/>
            <person name="Piumi F."/>
            <person name="Raudaskoski M."/>
            <person name="Salamov A."/>
            <person name="Schmutz J."/>
            <person name="Schwarze F.W.M.R."/>
            <person name="vanKuyk P.A."/>
            <person name="Horton J.S."/>
            <person name="Grigoriev I.V."/>
            <person name="Woesten H.A.B."/>
        </authorList>
    </citation>
    <scope>NUCLEOTIDE SEQUENCE [LARGE SCALE GENOMIC DNA]</scope>
    <source>
        <strain evidence="2">H4-8 / FGSC 9210</strain>
    </source>
</reference>
<dbReference type="RefSeq" id="XP_003025947.1">
    <property type="nucleotide sequence ID" value="XM_003025901.1"/>
</dbReference>
<protein>
    <submittedName>
        <fullName evidence="1">Uncharacterized protein</fullName>
    </submittedName>
</protein>
<feature type="non-terminal residue" evidence="1">
    <location>
        <position position="151"/>
    </location>
</feature>
<name>D8QM59_SCHCM</name>
<dbReference type="EMBL" id="GL377320">
    <property type="protein sequence ID" value="EFI91044.1"/>
    <property type="molecule type" value="Genomic_DNA"/>
</dbReference>
<dbReference type="HOGENOM" id="CLU_1732536_0_0_1"/>
<keyword evidence="2" id="KW-1185">Reference proteome</keyword>
<evidence type="ECO:0000313" key="2">
    <source>
        <dbReference type="Proteomes" id="UP000007431"/>
    </source>
</evidence>
<dbReference type="Proteomes" id="UP000007431">
    <property type="component" value="Unassembled WGS sequence"/>
</dbReference>
<dbReference type="InParanoid" id="D8QM59"/>
<proteinExistence type="predicted"/>
<dbReference type="GeneID" id="9588428"/>
<sequence>MPTYQTPLPKSRTLYSKGVRALLYPCLEGRGKGVVVSYQGDRRRPNRRYLYAADELGYRRQQSYVHDIIVNIAVGGRQYRFRVFFKRHKALPENQAIKALPGATVTFDGDVVLAAIGPRVAIRNMGPRAERAAADIAICEYVLLAMLRNVH</sequence>
<organism evidence="2">
    <name type="scientific">Schizophyllum commune (strain H4-8 / FGSC 9210)</name>
    <name type="common">Split gill fungus</name>
    <dbReference type="NCBI Taxonomy" id="578458"/>
    <lineage>
        <taxon>Eukaryota</taxon>
        <taxon>Fungi</taxon>
        <taxon>Dikarya</taxon>
        <taxon>Basidiomycota</taxon>
        <taxon>Agaricomycotina</taxon>
        <taxon>Agaricomycetes</taxon>
        <taxon>Agaricomycetidae</taxon>
        <taxon>Agaricales</taxon>
        <taxon>Schizophyllaceae</taxon>
        <taxon>Schizophyllum</taxon>
    </lineage>
</organism>
<dbReference type="STRING" id="578458.D8QM59"/>
<accession>D8QM59</accession>
<dbReference type="OrthoDB" id="2916406at2759"/>
<dbReference type="OMA" id="ARIQPYV"/>
<dbReference type="VEuPathDB" id="FungiDB:SCHCODRAFT_02673989"/>
<evidence type="ECO:0000313" key="1">
    <source>
        <dbReference type="EMBL" id="EFI91044.1"/>
    </source>
</evidence>
<gene>
    <name evidence="1" type="ORF">SCHCODRAFT_114929</name>
</gene>